<name>A0A7S1FIU0_NOCSC</name>
<dbReference type="AlphaFoldDB" id="A0A7S1FIU0"/>
<gene>
    <name evidence="1" type="ORF">NSCI0253_LOCUS43229</name>
</gene>
<sequence length="410" mass="44410">MIENSGQCTALRHALVPGASEADLKAAFENSPTVTSPVDALREGAFAGVFTGTDVEAPFRATPGYTLHDAPGINIAYRANEALPADGIDEMWRQTYVDLTTPQGDLSDSVDGLSRWLVRNQPISLAVNTVGGDLTHARKLFEQTGQVVYTIGYEGNPALTVQARPQEGEVFGEFPVRRDLGKYTRYPVVVPSPTPAYNSTYEPSFLEEAARRAPPASLAYASTLLDLMKSPHSKGYCVLVMEYLADAVGVHRGDGSQTGGPNRTILFGLQRPPLGQQTFLRCGSSTTLDELAPTLIPFYVTNARDGLLVSVDSANASLLAHLRALNVLTVSEDAASFDTRCTSEEPYNVVPPEALADRNNHPDDLETFPLVGQFVSLYVPLGHVKSTQSDDQKFVEFFSASAKWLRLQNA</sequence>
<organism evidence="1">
    <name type="scientific">Noctiluca scintillans</name>
    <name type="common">Sea sparkle</name>
    <name type="synonym">Red tide dinoflagellate</name>
    <dbReference type="NCBI Taxonomy" id="2966"/>
    <lineage>
        <taxon>Eukaryota</taxon>
        <taxon>Sar</taxon>
        <taxon>Alveolata</taxon>
        <taxon>Dinophyceae</taxon>
        <taxon>Noctilucales</taxon>
        <taxon>Noctilucaceae</taxon>
        <taxon>Noctiluca</taxon>
    </lineage>
</organism>
<evidence type="ECO:0000313" key="1">
    <source>
        <dbReference type="EMBL" id="CAD8868873.1"/>
    </source>
</evidence>
<reference evidence="1" key="1">
    <citation type="submission" date="2021-01" db="EMBL/GenBank/DDBJ databases">
        <authorList>
            <person name="Corre E."/>
            <person name="Pelletier E."/>
            <person name="Niang G."/>
            <person name="Scheremetjew M."/>
            <person name="Finn R."/>
            <person name="Kale V."/>
            <person name="Holt S."/>
            <person name="Cochrane G."/>
            <person name="Meng A."/>
            <person name="Brown T."/>
            <person name="Cohen L."/>
        </authorList>
    </citation>
    <scope>NUCLEOTIDE SEQUENCE</scope>
</reference>
<proteinExistence type="predicted"/>
<protein>
    <submittedName>
        <fullName evidence="1">Uncharacterized protein</fullName>
    </submittedName>
</protein>
<accession>A0A7S1FIU0</accession>
<dbReference type="EMBL" id="HBFQ01061061">
    <property type="protein sequence ID" value="CAD8868873.1"/>
    <property type="molecule type" value="Transcribed_RNA"/>
</dbReference>